<dbReference type="InterPro" id="IPR031596">
    <property type="entry name" value="MaAIMP_sms"/>
</dbReference>
<keyword evidence="2" id="KW-0472">Membrane</keyword>
<dbReference type="NCBIfam" id="NF033493">
    <property type="entry name" value="MetS_like_NSS"/>
    <property type="match status" value="1"/>
</dbReference>
<keyword evidence="2" id="KW-0812">Transmembrane</keyword>
<evidence type="ECO:0000313" key="3">
    <source>
        <dbReference type="EMBL" id="MFD0791134.1"/>
    </source>
</evidence>
<comment type="caution">
    <text evidence="3">The sequence shown here is derived from an EMBL/GenBank/DDBJ whole genome shotgun (WGS) entry which is preliminary data.</text>
</comment>
<evidence type="ECO:0000256" key="2">
    <source>
        <dbReference type="SAM" id="Phobius"/>
    </source>
</evidence>
<dbReference type="EMBL" id="JBHTII010000001">
    <property type="protein sequence ID" value="MFD0791134.1"/>
    <property type="molecule type" value="Genomic_DNA"/>
</dbReference>
<dbReference type="RefSeq" id="WP_204978928.1">
    <property type="nucleotide sequence ID" value="NZ_JBHTII010000001.1"/>
</dbReference>
<accession>A0ABW3ALF5</accession>
<feature type="transmembrane region" description="Helical" evidence="2">
    <location>
        <begin position="6"/>
        <end position="27"/>
    </location>
</feature>
<dbReference type="Proteomes" id="UP001597055">
    <property type="component" value="Unassembled WGS sequence"/>
</dbReference>
<sequence length="55" mass="6023">MTPIAIVFLVLSILIVWGGLIASVLFLRGRADVAEYPPGEADDHREDEAIAERDT</sequence>
<keyword evidence="2" id="KW-1133">Transmembrane helix</keyword>
<keyword evidence="4" id="KW-1185">Reference proteome</keyword>
<protein>
    <submittedName>
        <fullName evidence="3">Methionine/alanine import family NSS transporter small subunit</fullName>
    </submittedName>
</protein>
<organism evidence="3 4">
    <name type="scientific">Microbacterium insulae</name>
    <dbReference type="NCBI Taxonomy" id="483014"/>
    <lineage>
        <taxon>Bacteria</taxon>
        <taxon>Bacillati</taxon>
        <taxon>Actinomycetota</taxon>
        <taxon>Actinomycetes</taxon>
        <taxon>Micrococcales</taxon>
        <taxon>Microbacteriaceae</taxon>
        <taxon>Microbacterium</taxon>
    </lineage>
</organism>
<gene>
    <name evidence="3" type="ORF">ACFQ0P_12050</name>
</gene>
<feature type="region of interest" description="Disordered" evidence="1">
    <location>
        <begin position="36"/>
        <end position="55"/>
    </location>
</feature>
<name>A0ABW3ALF5_9MICO</name>
<reference evidence="4" key="1">
    <citation type="journal article" date="2019" name="Int. J. Syst. Evol. Microbiol.">
        <title>The Global Catalogue of Microorganisms (GCM) 10K type strain sequencing project: providing services to taxonomists for standard genome sequencing and annotation.</title>
        <authorList>
            <consortium name="The Broad Institute Genomics Platform"/>
            <consortium name="The Broad Institute Genome Sequencing Center for Infectious Disease"/>
            <person name="Wu L."/>
            <person name="Ma J."/>
        </authorList>
    </citation>
    <scope>NUCLEOTIDE SEQUENCE [LARGE SCALE GENOMIC DNA]</scope>
    <source>
        <strain evidence="4">CCUG 54523</strain>
    </source>
</reference>
<evidence type="ECO:0000256" key="1">
    <source>
        <dbReference type="SAM" id="MobiDB-lite"/>
    </source>
</evidence>
<proteinExistence type="predicted"/>
<feature type="compositionally biased region" description="Basic and acidic residues" evidence="1">
    <location>
        <begin position="41"/>
        <end position="55"/>
    </location>
</feature>
<dbReference type="Pfam" id="PF16951">
    <property type="entry name" value="MaAIMP_sms"/>
    <property type="match status" value="1"/>
</dbReference>
<evidence type="ECO:0000313" key="4">
    <source>
        <dbReference type="Proteomes" id="UP001597055"/>
    </source>
</evidence>